<proteinExistence type="predicted"/>
<dbReference type="AlphaFoldDB" id="A0A2T9YZ96"/>
<feature type="region of interest" description="Disordered" evidence="1">
    <location>
        <begin position="1"/>
        <end position="22"/>
    </location>
</feature>
<evidence type="ECO:0000313" key="3">
    <source>
        <dbReference type="Proteomes" id="UP000245699"/>
    </source>
</evidence>
<comment type="caution">
    <text evidence="2">The sequence shown here is derived from an EMBL/GenBank/DDBJ whole genome shotgun (WGS) entry which is preliminary data.</text>
</comment>
<reference evidence="2 3" key="1">
    <citation type="journal article" date="2018" name="MBio">
        <title>Comparative Genomics Reveals the Core Gene Toolbox for the Fungus-Insect Symbiosis.</title>
        <authorList>
            <person name="Wang Y."/>
            <person name="Stata M."/>
            <person name="Wang W."/>
            <person name="Stajich J.E."/>
            <person name="White M.M."/>
            <person name="Moncalvo J.M."/>
        </authorList>
    </citation>
    <scope>NUCLEOTIDE SEQUENCE [LARGE SCALE GENOMIC DNA]</scope>
    <source>
        <strain evidence="2 3">AUS-77-4</strain>
    </source>
</reference>
<organism evidence="2 3">
    <name type="scientific">Furculomyces boomerangus</name>
    <dbReference type="NCBI Taxonomy" id="61424"/>
    <lineage>
        <taxon>Eukaryota</taxon>
        <taxon>Fungi</taxon>
        <taxon>Fungi incertae sedis</taxon>
        <taxon>Zoopagomycota</taxon>
        <taxon>Kickxellomycotina</taxon>
        <taxon>Harpellomycetes</taxon>
        <taxon>Harpellales</taxon>
        <taxon>Harpellaceae</taxon>
        <taxon>Furculomyces</taxon>
    </lineage>
</organism>
<gene>
    <name evidence="2" type="ORF">BB559_001956</name>
</gene>
<protein>
    <submittedName>
        <fullName evidence="2">Uncharacterized protein</fullName>
    </submittedName>
</protein>
<evidence type="ECO:0000313" key="2">
    <source>
        <dbReference type="EMBL" id="PVU97637.1"/>
    </source>
</evidence>
<evidence type="ECO:0000256" key="1">
    <source>
        <dbReference type="SAM" id="MobiDB-lite"/>
    </source>
</evidence>
<dbReference type="Proteomes" id="UP000245699">
    <property type="component" value="Unassembled WGS sequence"/>
</dbReference>
<feature type="non-terminal residue" evidence="2">
    <location>
        <position position="1"/>
    </location>
</feature>
<accession>A0A2T9YZ96</accession>
<keyword evidence="3" id="KW-1185">Reference proteome</keyword>
<sequence length="226" mass="25541">KQGNEFSTNEINTTVSSENSSDFLENTEMFENNEIISTQSEDTLVSLKSYIVKSQSSSQKSLKSQLISKIRDKYVFEKCSIPGAVLGTESKKLQKSGNIPTSFAKSLIFSPKKGESSNENFMEGASFKNFNSTKSFINQLDSQNNVDGVNDIDESFILKNLNSTNDCVDLNNAIIQKMYTNFEDYEEQEEFQLSMGNPSATFVNRNYNFELVEDTQRDIFEVESET</sequence>
<name>A0A2T9YZ96_9FUNG</name>
<dbReference type="EMBL" id="MBFT01000103">
    <property type="protein sequence ID" value="PVU97637.1"/>
    <property type="molecule type" value="Genomic_DNA"/>
</dbReference>